<reference evidence="1 2" key="1">
    <citation type="submission" date="2016-11" db="EMBL/GenBank/DDBJ databases">
        <authorList>
            <person name="Varghese N."/>
            <person name="Submissions S."/>
        </authorList>
    </citation>
    <scope>NUCLEOTIDE SEQUENCE [LARGE SCALE GENOMIC DNA]</scope>
    <source>
        <strain evidence="1 2">DSM 29341</strain>
    </source>
</reference>
<name>A0A1M5BZ80_9RHOB</name>
<proteinExistence type="predicted"/>
<dbReference type="Proteomes" id="UP000325134">
    <property type="component" value="Unassembled WGS sequence"/>
</dbReference>
<protein>
    <submittedName>
        <fullName evidence="1">Uncharacterized protein</fullName>
    </submittedName>
</protein>
<dbReference type="RefSeq" id="WP_149777553.1">
    <property type="nucleotide sequence ID" value="NZ_FQVK01000062.1"/>
</dbReference>
<evidence type="ECO:0000313" key="1">
    <source>
        <dbReference type="EMBL" id="SHF47720.1"/>
    </source>
</evidence>
<dbReference type="AlphaFoldDB" id="A0A1M5BZ80"/>
<keyword evidence="2" id="KW-1185">Reference proteome</keyword>
<evidence type="ECO:0000313" key="2">
    <source>
        <dbReference type="Proteomes" id="UP000325134"/>
    </source>
</evidence>
<organism evidence="1 2">
    <name type="scientific">Ruegeria intermedia</name>
    <dbReference type="NCBI Taxonomy" id="996115"/>
    <lineage>
        <taxon>Bacteria</taxon>
        <taxon>Pseudomonadati</taxon>
        <taxon>Pseudomonadota</taxon>
        <taxon>Alphaproteobacteria</taxon>
        <taxon>Rhodobacterales</taxon>
        <taxon>Roseobacteraceae</taxon>
        <taxon>Ruegeria</taxon>
    </lineage>
</organism>
<dbReference type="EMBL" id="FQVK01000062">
    <property type="protein sequence ID" value="SHF47720.1"/>
    <property type="molecule type" value="Genomic_DNA"/>
</dbReference>
<gene>
    <name evidence="1" type="ORF">SAMN05444279_1625</name>
</gene>
<dbReference type="OrthoDB" id="1395176at2"/>
<sequence>MSSLSDIDKRYLESLLGMGGGYVLDYSDATFAEFFRRHGVDIHSRKYQTFGTSKAKKLRAFWEREPDALVGKVLEELLEAYVASKELKGEAPDAALLDHCRKIVERLTGKKAAPASDAEAGFLDREFQIPNINRLPVDAGVAQILEARIAEARNALKAGAHLSVIFLCGSVLEGALLGAAQADPAGFNRATCAPKDKTGKVRPFQDWTLAAFIDAACEVGLLSPDVQRFGHGLRDFRNYIHPYQQLVSGFAPDEHTAKVCFQVLKAALADLAGERG</sequence>
<accession>A0A1M5BZ80</accession>